<dbReference type="InterPro" id="IPR011759">
    <property type="entry name" value="Cyt_c_oxidase_su2_TM_dom"/>
</dbReference>
<dbReference type="RefSeq" id="WP_091942696.1">
    <property type="nucleotide sequence ID" value="NZ_FOEE01000005.1"/>
</dbReference>
<sequence length="90" mass="9003">MLLVVWIAVPVVCLLVLAVLAYGVLGALQRLGREANALQRETAPLLAQAQAVQARAVQARAGAAPEGASPPAGERPANAVGLPGSGASRA</sequence>
<organism evidence="4 5">
    <name type="scientific">Trujillonella endophytica</name>
    <dbReference type="NCBI Taxonomy" id="673521"/>
    <lineage>
        <taxon>Bacteria</taxon>
        <taxon>Bacillati</taxon>
        <taxon>Actinomycetota</taxon>
        <taxon>Actinomycetes</taxon>
        <taxon>Geodermatophilales</taxon>
        <taxon>Geodermatophilaceae</taxon>
        <taxon>Trujillonella</taxon>
    </lineage>
</organism>
<dbReference type="AlphaFoldDB" id="A0A1H8T394"/>
<proteinExistence type="predicted"/>
<dbReference type="PROSITE" id="PS50999">
    <property type="entry name" value="COX2_TM"/>
    <property type="match status" value="1"/>
</dbReference>
<name>A0A1H8T394_9ACTN</name>
<evidence type="ECO:0000313" key="4">
    <source>
        <dbReference type="EMBL" id="SEO85480.1"/>
    </source>
</evidence>
<comment type="subcellular location">
    <subcellularLocation>
        <location evidence="1">Membrane</location>
        <topology evidence="1">Multi-pass membrane protein</topology>
    </subcellularLocation>
</comment>
<dbReference type="EMBL" id="FOEE01000005">
    <property type="protein sequence ID" value="SEO85480.1"/>
    <property type="molecule type" value="Genomic_DNA"/>
</dbReference>
<evidence type="ECO:0000259" key="3">
    <source>
        <dbReference type="PROSITE" id="PS50999"/>
    </source>
</evidence>
<accession>A0A1H8T394</accession>
<dbReference type="Proteomes" id="UP000198960">
    <property type="component" value="Unassembled WGS sequence"/>
</dbReference>
<feature type="domain" description="Cytochrome oxidase subunit II transmembrane region profile" evidence="3">
    <location>
        <begin position="1"/>
        <end position="32"/>
    </location>
</feature>
<reference evidence="5" key="1">
    <citation type="submission" date="2016-10" db="EMBL/GenBank/DDBJ databases">
        <authorList>
            <person name="Varghese N."/>
            <person name="Submissions S."/>
        </authorList>
    </citation>
    <scope>NUCLEOTIDE SEQUENCE [LARGE SCALE GENOMIC DNA]</scope>
    <source>
        <strain evidence="5">DSM 45413</strain>
    </source>
</reference>
<dbReference type="GO" id="GO:0016020">
    <property type="term" value="C:membrane"/>
    <property type="evidence" value="ECO:0007669"/>
    <property type="project" value="UniProtKB-SubCell"/>
</dbReference>
<protein>
    <recommendedName>
        <fullName evidence="3">Cytochrome oxidase subunit II transmembrane region profile domain-containing protein</fullName>
    </recommendedName>
</protein>
<keyword evidence="5" id="KW-1185">Reference proteome</keyword>
<evidence type="ECO:0000256" key="2">
    <source>
        <dbReference type="SAM" id="MobiDB-lite"/>
    </source>
</evidence>
<gene>
    <name evidence="4" type="ORF">SAMN05660991_02038</name>
</gene>
<feature type="region of interest" description="Disordered" evidence="2">
    <location>
        <begin position="61"/>
        <end position="90"/>
    </location>
</feature>
<evidence type="ECO:0000256" key="1">
    <source>
        <dbReference type="ARBA" id="ARBA00004141"/>
    </source>
</evidence>
<evidence type="ECO:0000313" key="5">
    <source>
        <dbReference type="Proteomes" id="UP000198960"/>
    </source>
</evidence>
<feature type="compositionally biased region" description="Low complexity" evidence="2">
    <location>
        <begin position="61"/>
        <end position="77"/>
    </location>
</feature>
<dbReference type="GO" id="GO:0022900">
    <property type="term" value="P:electron transport chain"/>
    <property type="evidence" value="ECO:0007669"/>
    <property type="project" value="InterPro"/>
</dbReference>
<dbReference type="STRING" id="673521.SAMN05660991_02038"/>